<organism evidence="1 2">
    <name type="scientific">Enterocloster bolteae (strain ATCC BAA-613 / DSM 15670 / CCUG 46953 / JCM 12243 / WAL 16351)</name>
    <name type="common">Clostridium bolteae</name>
    <dbReference type="NCBI Taxonomy" id="411902"/>
    <lineage>
        <taxon>Bacteria</taxon>
        <taxon>Bacillati</taxon>
        <taxon>Bacillota</taxon>
        <taxon>Clostridia</taxon>
        <taxon>Lachnospirales</taxon>
        <taxon>Lachnospiraceae</taxon>
        <taxon>Enterocloster</taxon>
    </lineage>
</organism>
<comment type="caution">
    <text evidence="1">The sequence shown here is derived from an EMBL/GenBank/DDBJ whole genome shotgun (WGS) entry which is preliminary data.</text>
</comment>
<evidence type="ECO:0000313" key="2">
    <source>
        <dbReference type="Proteomes" id="UP000005396"/>
    </source>
</evidence>
<dbReference type="Proteomes" id="UP000005396">
    <property type="component" value="Unassembled WGS sequence"/>
</dbReference>
<evidence type="ECO:0000313" key="1">
    <source>
        <dbReference type="EMBL" id="EDP14520.1"/>
    </source>
</evidence>
<dbReference type="AlphaFoldDB" id="A8RY94"/>
<gene>
    <name evidence="1" type="ORF">CLOBOL_05062</name>
</gene>
<dbReference type="PaxDb" id="411902-CLOBOL_05062"/>
<accession>A8RY94</accession>
<name>A8RY94_ENTBW</name>
<dbReference type="EMBL" id="ABCC02000039">
    <property type="protein sequence ID" value="EDP14520.1"/>
    <property type="molecule type" value="Genomic_DNA"/>
</dbReference>
<protein>
    <submittedName>
        <fullName evidence="1">Uncharacterized protein</fullName>
    </submittedName>
</protein>
<dbReference type="HOGENOM" id="CLU_2750605_0_0_9"/>
<proteinExistence type="predicted"/>
<sequence>MGEQRSPKKLPERMAPPVRKGLKPAAFDMSMHMTPMVLAVPKEVPVRKDMEEHRRKVQSTKYLGCMNPTA</sequence>
<reference evidence="1 2" key="1">
    <citation type="submission" date="2007-08" db="EMBL/GenBank/DDBJ databases">
        <authorList>
            <person name="Fulton L."/>
            <person name="Clifton S."/>
            <person name="Fulton B."/>
            <person name="Xu J."/>
            <person name="Minx P."/>
            <person name="Pepin K.H."/>
            <person name="Johnson M."/>
            <person name="Thiruvilangam P."/>
            <person name="Bhonagiri V."/>
            <person name="Nash W.E."/>
            <person name="Mardis E.R."/>
            <person name="Wilson R.K."/>
        </authorList>
    </citation>
    <scope>NUCLEOTIDE SEQUENCE [LARGE SCALE GENOMIC DNA]</scope>
    <source>
        <strain evidence="2">ATCC BAA-613 / DSM 15670 / CCUG 46953 / JCM 12243 / WAL 16351</strain>
    </source>
</reference>
<reference evidence="1 2" key="2">
    <citation type="submission" date="2007-09" db="EMBL/GenBank/DDBJ databases">
        <title>Draft genome sequence of Clostridium bolteae (ATCC BAA-613).</title>
        <authorList>
            <person name="Sudarsanam P."/>
            <person name="Ley R."/>
            <person name="Guruge J."/>
            <person name="Turnbaugh P.J."/>
            <person name="Mahowald M."/>
            <person name="Liep D."/>
            <person name="Gordon J."/>
        </authorList>
    </citation>
    <scope>NUCLEOTIDE SEQUENCE [LARGE SCALE GENOMIC DNA]</scope>
    <source>
        <strain evidence="2">ATCC BAA-613 / DSM 15670 / CCUG 46953 / JCM 12243 / WAL 16351</strain>
    </source>
</reference>